<keyword evidence="10 12" id="KW-0472">Membrane</keyword>
<keyword evidence="9 12" id="KW-1133">Transmembrane helix</keyword>
<dbReference type="EC" id="2.4.1.142" evidence="3"/>
<evidence type="ECO:0000256" key="12">
    <source>
        <dbReference type="SAM" id="Phobius"/>
    </source>
</evidence>
<evidence type="ECO:0000313" key="13">
    <source>
        <dbReference type="EMBL" id="KAF2996421.1"/>
    </source>
</evidence>
<name>A0A9P4T7C1_CURKU</name>
<evidence type="ECO:0000256" key="4">
    <source>
        <dbReference type="ARBA" id="ARBA00015841"/>
    </source>
</evidence>
<dbReference type="FunFam" id="3.40.50.2000:FF:000162">
    <property type="entry name" value="Beta-1,4-mannosyltransferase (Alg1), putative"/>
    <property type="match status" value="1"/>
</dbReference>
<comment type="subcellular location">
    <subcellularLocation>
        <location evidence="1">Endoplasmic reticulum membrane</location>
        <topology evidence="1">Single-pass membrane protein</topology>
    </subcellularLocation>
</comment>
<feature type="transmembrane region" description="Helical" evidence="12">
    <location>
        <begin position="50"/>
        <end position="69"/>
    </location>
</feature>
<dbReference type="PANTHER" id="PTHR13036">
    <property type="entry name" value="BETA1,4 MANNOSYLTRANSFERASE"/>
    <property type="match status" value="1"/>
</dbReference>
<evidence type="ECO:0000256" key="10">
    <source>
        <dbReference type="ARBA" id="ARBA00023136"/>
    </source>
</evidence>
<dbReference type="PANTHER" id="PTHR13036:SF0">
    <property type="entry name" value="CHITOBIOSYLDIPHOSPHODOLICHOL BETA-MANNOSYLTRANSFERASE"/>
    <property type="match status" value="1"/>
</dbReference>
<keyword evidence="6" id="KW-0808">Transferase</keyword>
<dbReference type="SUPFAM" id="SSF53756">
    <property type="entry name" value="UDP-Glycosyltransferase/glycogen phosphorylase"/>
    <property type="match status" value="1"/>
</dbReference>
<evidence type="ECO:0000256" key="1">
    <source>
        <dbReference type="ARBA" id="ARBA00004389"/>
    </source>
</evidence>
<organism evidence="13 14">
    <name type="scientific">Curvularia kusanoi</name>
    <name type="common">Cochliobolus kusanoi</name>
    <dbReference type="NCBI Taxonomy" id="90978"/>
    <lineage>
        <taxon>Eukaryota</taxon>
        <taxon>Fungi</taxon>
        <taxon>Dikarya</taxon>
        <taxon>Ascomycota</taxon>
        <taxon>Pezizomycotina</taxon>
        <taxon>Dothideomycetes</taxon>
        <taxon>Pleosporomycetidae</taxon>
        <taxon>Pleosporales</taxon>
        <taxon>Pleosporineae</taxon>
        <taxon>Pleosporaceae</taxon>
        <taxon>Curvularia</taxon>
    </lineage>
</organism>
<comment type="pathway">
    <text evidence="2">Protein modification; protein glycosylation.</text>
</comment>
<dbReference type="InterPro" id="IPR026051">
    <property type="entry name" value="ALG1-like"/>
</dbReference>
<dbReference type="OrthoDB" id="614844at2759"/>
<evidence type="ECO:0000256" key="2">
    <source>
        <dbReference type="ARBA" id="ARBA00004922"/>
    </source>
</evidence>
<evidence type="ECO:0000256" key="11">
    <source>
        <dbReference type="ARBA" id="ARBA00024899"/>
    </source>
</evidence>
<sequence length="527" mass="58952">MQVRRSLSEMRLQRDRLLHHYRPDVITAMSTGMYESRALLTESFSSGFDVFLGVALLLSCIFTIILVTLPSQYDLYLDKPPKVVDEEGNEVKVKQRDGRDPVDFKQGRTTQIVVLGDIGRSPRMQYHALSIAKHGGRVFLIGYQESDIHPEIVSNPLIEVVPLVPAPPSLRSSSKLLFPILAPLKVLWQVRSLYRALCYRTLPARWMLVQNPPSIPTLAVASLVCFLRNTKLVIDWHNFGYSILALKLGDSHPLVKISALYERLFAKAAFFKHHFAVTHAMARVLKDSYGVDAQVLHDRPGPMFRPIDSQERHQFLSRLPETAQYAQDLTASTKSPWKLIVSSTSWTADEDFSILLDALCAYSARVTAQPSLPNILAIITGKGPQKEHYLAKIRALNQEKKLLNVVIQTAWLTPEDYALLLAAADLGVSLHTSSSGVDLPMKVVDMFGAGLPVVGWGKFEAWPELVKEDVNGKGFDSSQQLTEQLLGLFGDNAGLLETLKDGALEESKNRWDKEWDRVGGELFKLVD</sequence>
<dbReference type="EMBL" id="SWKU01000027">
    <property type="protein sequence ID" value="KAF2996421.1"/>
    <property type="molecule type" value="Genomic_DNA"/>
</dbReference>
<evidence type="ECO:0000256" key="8">
    <source>
        <dbReference type="ARBA" id="ARBA00022824"/>
    </source>
</evidence>
<evidence type="ECO:0000256" key="6">
    <source>
        <dbReference type="ARBA" id="ARBA00022679"/>
    </source>
</evidence>
<keyword evidence="7 12" id="KW-0812">Transmembrane</keyword>
<protein>
    <recommendedName>
        <fullName evidence="4">Chitobiosyldiphosphodolichol beta-mannosyltransferase</fullName>
        <ecNumber evidence="3">2.4.1.142</ecNumber>
    </recommendedName>
</protein>
<keyword evidence="5 13" id="KW-0328">Glycosyltransferase</keyword>
<evidence type="ECO:0000256" key="5">
    <source>
        <dbReference type="ARBA" id="ARBA00022676"/>
    </source>
</evidence>
<evidence type="ECO:0000256" key="3">
    <source>
        <dbReference type="ARBA" id="ARBA00012611"/>
    </source>
</evidence>
<comment type="caution">
    <text evidence="13">The sequence shown here is derived from an EMBL/GenBank/DDBJ whole genome shotgun (WGS) entry which is preliminary data.</text>
</comment>
<keyword evidence="8" id="KW-0256">Endoplasmic reticulum</keyword>
<dbReference type="AlphaFoldDB" id="A0A9P4T7C1"/>
<keyword evidence="14" id="KW-1185">Reference proteome</keyword>
<reference evidence="13" key="1">
    <citation type="submission" date="2019-04" db="EMBL/GenBank/DDBJ databases">
        <title>Sequencing of skin fungus with MAO and IRED activity.</title>
        <authorList>
            <person name="Marsaioli A.J."/>
            <person name="Bonatto J.M.C."/>
            <person name="Reis Junior O."/>
        </authorList>
    </citation>
    <scope>NUCLEOTIDE SEQUENCE</scope>
    <source>
        <strain evidence="13">30M1</strain>
    </source>
</reference>
<evidence type="ECO:0000256" key="9">
    <source>
        <dbReference type="ARBA" id="ARBA00022989"/>
    </source>
</evidence>
<evidence type="ECO:0000313" key="14">
    <source>
        <dbReference type="Proteomes" id="UP000801428"/>
    </source>
</evidence>
<evidence type="ECO:0000256" key="7">
    <source>
        <dbReference type="ARBA" id="ARBA00022692"/>
    </source>
</evidence>
<dbReference type="GO" id="GO:0004578">
    <property type="term" value="F:chitobiosyldiphosphodolichol beta-mannosyltransferase activity"/>
    <property type="evidence" value="ECO:0007669"/>
    <property type="project" value="UniProtKB-EC"/>
</dbReference>
<dbReference type="Gene3D" id="3.40.50.2000">
    <property type="entry name" value="Glycogen Phosphorylase B"/>
    <property type="match status" value="1"/>
</dbReference>
<gene>
    <name evidence="13" type="primary">ALG1</name>
    <name evidence="13" type="ORF">E8E13_002878</name>
</gene>
<accession>A0A9P4T7C1</accession>
<dbReference type="Proteomes" id="UP000801428">
    <property type="component" value="Unassembled WGS sequence"/>
</dbReference>
<dbReference type="GO" id="GO:0005789">
    <property type="term" value="C:endoplasmic reticulum membrane"/>
    <property type="evidence" value="ECO:0007669"/>
    <property type="project" value="UniProtKB-SubCell"/>
</dbReference>
<dbReference type="Pfam" id="PF13692">
    <property type="entry name" value="Glyco_trans_1_4"/>
    <property type="match status" value="1"/>
</dbReference>
<comment type="function">
    <text evidence="11">Participates in the formation of the lipid-linked precursor oligosaccharide for N-glycosylation. Involved in assembling the dolichol-pyrophosphate-GlcNAc(2)-Man(5) intermediate on the cytoplasmic surface of the ER.</text>
</comment>
<proteinExistence type="predicted"/>